<organism evidence="2 3">
    <name type="scientific">Nezara viridula</name>
    <name type="common">Southern green stink bug</name>
    <name type="synonym">Cimex viridulus</name>
    <dbReference type="NCBI Taxonomy" id="85310"/>
    <lineage>
        <taxon>Eukaryota</taxon>
        <taxon>Metazoa</taxon>
        <taxon>Ecdysozoa</taxon>
        <taxon>Arthropoda</taxon>
        <taxon>Hexapoda</taxon>
        <taxon>Insecta</taxon>
        <taxon>Pterygota</taxon>
        <taxon>Neoptera</taxon>
        <taxon>Paraneoptera</taxon>
        <taxon>Hemiptera</taxon>
        <taxon>Heteroptera</taxon>
        <taxon>Panheteroptera</taxon>
        <taxon>Pentatomomorpha</taxon>
        <taxon>Pentatomoidea</taxon>
        <taxon>Pentatomidae</taxon>
        <taxon>Pentatominae</taxon>
        <taxon>Nezara</taxon>
    </lineage>
</organism>
<dbReference type="AlphaFoldDB" id="A0A9P0HDU3"/>
<proteinExistence type="predicted"/>
<evidence type="ECO:0000313" key="2">
    <source>
        <dbReference type="EMBL" id="CAH1400171.1"/>
    </source>
</evidence>
<feature type="region of interest" description="Disordered" evidence="1">
    <location>
        <begin position="43"/>
        <end position="74"/>
    </location>
</feature>
<evidence type="ECO:0000256" key="1">
    <source>
        <dbReference type="SAM" id="MobiDB-lite"/>
    </source>
</evidence>
<reference evidence="2" key="1">
    <citation type="submission" date="2022-01" db="EMBL/GenBank/DDBJ databases">
        <authorList>
            <person name="King R."/>
        </authorList>
    </citation>
    <scope>NUCLEOTIDE SEQUENCE</scope>
</reference>
<dbReference type="Proteomes" id="UP001152798">
    <property type="component" value="Chromosome 4"/>
</dbReference>
<gene>
    <name evidence="2" type="ORF">NEZAVI_LOCUS9470</name>
</gene>
<accession>A0A9P0HDU3</accession>
<name>A0A9P0HDU3_NEZVI</name>
<dbReference type="EMBL" id="OV725080">
    <property type="protein sequence ID" value="CAH1400171.1"/>
    <property type="molecule type" value="Genomic_DNA"/>
</dbReference>
<evidence type="ECO:0000313" key="3">
    <source>
        <dbReference type="Proteomes" id="UP001152798"/>
    </source>
</evidence>
<sequence>MGRISCGTAVLVTWCPTQEEKKLHSVMVEDSLLSGFAIQQRAEAKRGSSNPIPGIVVRDSHQLPPPLSMKPMLR</sequence>
<protein>
    <submittedName>
        <fullName evidence="2">Uncharacterized protein</fullName>
    </submittedName>
</protein>
<keyword evidence="3" id="KW-1185">Reference proteome</keyword>